<accession>A0A0E9SBE7</accession>
<sequence length="26" mass="2972">MVSLSQEEQAPALHFKGYRVHSITRS</sequence>
<dbReference type="EMBL" id="GBXM01070025">
    <property type="protein sequence ID" value="JAH38552.1"/>
    <property type="molecule type" value="Transcribed_RNA"/>
</dbReference>
<reference evidence="1" key="2">
    <citation type="journal article" date="2015" name="Fish Shellfish Immunol.">
        <title>Early steps in the European eel (Anguilla anguilla)-Vibrio vulnificus interaction in the gills: Role of the RtxA13 toxin.</title>
        <authorList>
            <person name="Callol A."/>
            <person name="Pajuelo D."/>
            <person name="Ebbesson L."/>
            <person name="Teles M."/>
            <person name="MacKenzie S."/>
            <person name="Amaro C."/>
        </authorList>
    </citation>
    <scope>NUCLEOTIDE SEQUENCE</scope>
</reference>
<reference evidence="1" key="1">
    <citation type="submission" date="2014-11" db="EMBL/GenBank/DDBJ databases">
        <authorList>
            <person name="Amaro Gonzalez C."/>
        </authorList>
    </citation>
    <scope>NUCLEOTIDE SEQUENCE</scope>
</reference>
<proteinExistence type="predicted"/>
<evidence type="ECO:0000313" key="1">
    <source>
        <dbReference type="EMBL" id="JAH38552.1"/>
    </source>
</evidence>
<dbReference type="AlphaFoldDB" id="A0A0E9SBE7"/>
<organism evidence="1">
    <name type="scientific">Anguilla anguilla</name>
    <name type="common">European freshwater eel</name>
    <name type="synonym">Muraena anguilla</name>
    <dbReference type="NCBI Taxonomy" id="7936"/>
    <lineage>
        <taxon>Eukaryota</taxon>
        <taxon>Metazoa</taxon>
        <taxon>Chordata</taxon>
        <taxon>Craniata</taxon>
        <taxon>Vertebrata</taxon>
        <taxon>Euteleostomi</taxon>
        <taxon>Actinopterygii</taxon>
        <taxon>Neopterygii</taxon>
        <taxon>Teleostei</taxon>
        <taxon>Anguilliformes</taxon>
        <taxon>Anguillidae</taxon>
        <taxon>Anguilla</taxon>
    </lineage>
</organism>
<protein>
    <submittedName>
        <fullName evidence="1">Uncharacterized protein</fullName>
    </submittedName>
</protein>
<name>A0A0E9SBE7_ANGAN</name>